<organism evidence="1 2">
    <name type="scientific">Fuerstiella marisgermanici</name>
    <dbReference type="NCBI Taxonomy" id="1891926"/>
    <lineage>
        <taxon>Bacteria</taxon>
        <taxon>Pseudomonadati</taxon>
        <taxon>Planctomycetota</taxon>
        <taxon>Planctomycetia</taxon>
        <taxon>Planctomycetales</taxon>
        <taxon>Planctomycetaceae</taxon>
        <taxon>Fuerstiella</taxon>
    </lineage>
</organism>
<dbReference type="AlphaFoldDB" id="A0A1P8WFQ8"/>
<gene>
    <name evidence="1" type="ORF">Fuma_02492</name>
</gene>
<proteinExistence type="predicted"/>
<sequence>MFPQRVRPDATKLPGDQASFKVIVLSAIVGHCLPPTESDAETNDNDRRNHHELLNTFASVMPHCPKSGGTCCNDRKHEPTAQDASKNLTGRCVVCGKLFNLKGREQSIRGRSVWLVFSFSRLRDLMAGGFDGGGMQ</sequence>
<evidence type="ECO:0000313" key="1">
    <source>
        <dbReference type="EMBL" id="APZ92880.1"/>
    </source>
</evidence>
<name>A0A1P8WFQ8_9PLAN</name>
<dbReference type="KEGG" id="fmr:Fuma_02492"/>
<accession>A0A1P8WFQ8</accession>
<dbReference type="EMBL" id="CP017641">
    <property type="protein sequence ID" value="APZ92880.1"/>
    <property type="molecule type" value="Genomic_DNA"/>
</dbReference>
<reference evidence="1 2" key="1">
    <citation type="journal article" date="2016" name="Front. Microbiol.">
        <title>Fuerstia marisgermanicae gen. nov., sp. nov., an Unusual Member of the Phylum Planctomycetes from the German Wadden Sea.</title>
        <authorList>
            <person name="Kohn T."/>
            <person name="Heuer A."/>
            <person name="Jogler M."/>
            <person name="Vollmers J."/>
            <person name="Boedeker C."/>
            <person name="Bunk B."/>
            <person name="Rast P."/>
            <person name="Borchert D."/>
            <person name="Glockner I."/>
            <person name="Freese H.M."/>
            <person name="Klenk H.P."/>
            <person name="Overmann J."/>
            <person name="Kaster A.K."/>
            <person name="Rohde M."/>
            <person name="Wiegand S."/>
            <person name="Jogler C."/>
        </authorList>
    </citation>
    <scope>NUCLEOTIDE SEQUENCE [LARGE SCALE GENOMIC DNA]</scope>
    <source>
        <strain evidence="1 2">NH11</strain>
    </source>
</reference>
<evidence type="ECO:0000313" key="2">
    <source>
        <dbReference type="Proteomes" id="UP000187735"/>
    </source>
</evidence>
<protein>
    <submittedName>
        <fullName evidence="1">Uncharacterized protein</fullName>
    </submittedName>
</protein>
<keyword evidence="2" id="KW-1185">Reference proteome</keyword>
<dbReference type="Proteomes" id="UP000187735">
    <property type="component" value="Chromosome"/>
</dbReference>